<protein>
    <submittedName>
        <fullName evidence="2">Metallophosphoesterase, DNA ligase-associated</fullName>
    </submittedName>
</protein>
<dbReference type="RefSeq" id="WP_055672508.1">
    <property type="nucleotide sequence ID" value="NZ_CXWD01000011.1"/>
</dbReference>
<dbReference type="PANTHER" id="PTHR39323:SF1">
    <property type="entry name" value="BLR1149 PROTEIN"/>
    <property type="match status" value="1"/>
</dbReference>
<evidence type="ECO:0000259" key="1">
    <source>
        <dbReference type="Pfam" id="PF00149"/>
    </source>
</evidence>
<dbReference type="Gene3D" id="3.60.21.10">
    <property type="match status" value="1"/>
</dbReference>
<reference evidence="3" key="1">
    <citation type="submission" date="2015-07" db="EMBL/GenBank/DDBJ databases">
        <authorList>
            <person name="Rodrigo-Torres Lidia"/>
            <person name="Arahal R.David."/>
        </authorList>
    </citation>
    <scope>NUCLEOTIDE SEQUENCE [LARGE SCALE GENOMIC DNA]</scope>
    <source>
        <strain evidence="3">CECT 5112</strain>
    </source>
</reference>
<evidence type="ECO:0000313" key="2">
    <source>
        <dbReference type="EMBL" id="CTQ72039.1"/>
    </source>
</evidence>
<dbReference type="InterPro" id="IPR029052">
    <property type="entry name" value="Metallo-depent_PP-like"/>
</dbReference>
<dbReference type="STRING" id="388408.LAX5112_03018"/>
<dbReference type="InterPro" id="IPR004843">
    <property type="entry name" value="Calcineurin-like_PHP"/>
</dbReference>
<feature type="domain" description="Calcineurin-like phosphoesterase" evidence="1">
    <location>
        <begin position="43"/>
        <end position="157"/>
    </location>
</feature>
<dbReference type="PANTHER" id="PTHR39323">
    <property type="entry name" value="BLR1149 PROTEIN"/>
    <property type="match status" value="1"/>
</dbReference>
<dbReference type="AlphaFoldDB" id="A0A0M7AAZ1"/>
<keyword evidence="2" id="KW-0436">Ligase</keyword>
<sequence length="245" mass="27033">MSALTSHLRKYTAAPVCHDIQINGQLVGLHDSGVLWWPDEATLIVADLHLEKGSSFARRGIMLPPYDTATTLEKLAAVMDAFDPARVICLGDSFHDADGSDRLPAPYRAMLTTLQLNREWIWVTGNHDPVAPVRLCGETVDEIQIGPLTFRHEPVEKIGATATLGEVCGHLHPAARVRRFGRSIRRACFVTDGSRLVLPAFGALTGGLNVTHEAFSMIFQRRKYSVFMLGNDRLFPFTATRLVGD</sequence>
<dbReference type="EMBL" id="CXWD01000011">
    <property type="protein sequence ID" value="CTQ72039.1"/>
    <property type="molecule type" value="Genomic_DNA"/>
</dbReference>
<dbReference type="NCBIfam" id="TIGR04123">
    <property type="entry name" value="P_estr_lig_assc"/>
    <property type="match status" value="1"/>
</dbReference>
<keyword evidence="3" id="KW-1185">Reference proteome</keyword>
<accession>A0A0M7AAZ1</accession>
<evidence type="ECO:0000313" key="3">
    <source>
        <dbReference type="Proteomes" id="UP000053235"/>
    </source>
</evidence>
<dbReference type="InterPro" id="IPR024173">
    <property type="entry name" value="Pesterase_MJ0037-like"/>
</dbReference>
<dbReference type="Pfam" id="PF00149">
    <property type="entry name" value="Metallophos"/>
    <property type="match status" value="1"/>
</dbReference>
<dbReference type="SUPFAM" id="SSF56300">
    <property type="entry name" value="Metallo-dependent phosphatases"/>
    <property type="match status" value="1"/>
</dbReference>
<dbReference type="Proteomes" id="UP000053235">
    <property type="component" value="Unassembled WGS sequence"/>
</dbReference>
<dbReference type="InterPro" id="IPR026336">
    <property type="entry name" value="PdeM-like"/>
</dbReference>
<dbReference type="GO" id="GO:0016874">
    <property type="term" value="F:ligase activity"/>
    <property type="evidence" value="ECO:0007669"/>
    <property type="project" value="UniProtKB-KW"/>
</dbReference>
<dbReference type="GO" id="GO:0016787">
    <property type="term" value="F:hydrolase activity"/>
    <property type="evidence" value="ECO:0007669"/>
    <property type="project" value="InterPro"/>
</dbReference>
<dbReference type="OrthoDB" id="9795838at2"/>
<gene>
    <name evidence="2" type="ORF">LAX5112_03018</name>
</gene>
<dbReference type="PIRSF" id="PIRSF000887">
    <property type="entry name" value="Pesterase_MJ0037"/>
    <property type="match status" value="1"/>
</dbReference>
<name>A0A0M7AAZ1_9HYPH</name>
<organism evidence="2 3">
    <name type="scientific">Roseibium alexandrii</name>
    <dbReference type="NCBI Taxonomy" id="388408"/>
    <lineage>
        <taxon>Bacteria</taxon>
        <taxon>Pseudomonadati</taxon>
        <taxon>Pseudomonadota</taxon>
        <taxon>Alphaproteobacteria</taxon>
        <taxon>Hyphomicrobiales</taxon>
        <taxon>Stappiaceae</taxon>
        <taxon>Roseibium</taxon>
    </lineage>
</organism>
<proteinExistence type="predicted"/>